<accession>A0A2S4KRQ0</accession>
<dbReference type="Proteomes" id="UP000237481">
    <property type="component" value="Unassembled WGS sequence"/>
</dbReference>
<reference evidence="2 3" key="1">
    <citation type="submission" date="2018-01" db="EMBL/GenBank/DDBJ databases">
        <title>Harnessing the power of phylogenomics to disentangle the directionality and signatures of interkingdom host jumping in the parasitic fungal genus Tolypocladium.</title>
        <authorList>
            <person name="Quandt C.A."/>
            <person name="Patterson W."/>
            <person name="Spatafora J.W."/>
        </authorList>
    </citation>
    <scope>NUCLEOTIDE SEQUENCE [LARGE SCALE GENOMIC DNA]</scope>
    <source>
        <strain evidence="2 3">NRBC 100945</strain>
    </source>
</reference>
<keyword evidence="3" id="KW-1185">Reference proteome</keyword>
<organism evidence="2 3">
    <name type="scientific">Tolypocladium paradoxum</name>
    <dbReference type="NCBI Taxonomy" id="94208"/>
    <lineage>
        <taxon>Eukaryota</taxon>
        <taxon>Fungi</taxon>
        <taxon>Dikarya</taxon>
        <taxon>Ascomycota</taxon>
        <taxon>Pezizomycotina</taxon>
        <taxon>Sordariomycetes</taxon>
        <taxon>Hypocreomycetidae</taxon>
        <taxon>Hypocreales</taxon>
        <taxon>Ophiocordycipitaceae</taxon>
        <taxon>Tolypocladium</taxon>
    </lineage>
</organism>
<dbReference type="AlphaFoldDB" id="A0A2S4KRQ0"/>
<proteinExistence type="predicted"/>
<dbReference type="CDD" id="cd09917">
    <property type="entry name" value="F-box_SF"/>
    <property type="match status" value="1"/>
</dbReference>
<dbReference type="OrthoDB" id="5232052at2759"/>
<protein>
    <recommendedName>
        <fullName evidence="1">F-box domain-containing protein</fullName>
    </recommendedName>
</protein>
<dbReference type="Pfam" id="PF00646">
    <property type="entry name" value="F-box"/>
    <property type="match status" value="1"/>
</dbReference>
<evidence type="ECO:0000313" key="2">
    <source>
        <dbReference type="EMBL" id="POR32862.1"/>
    </source>
</evidence>
<name>A0A2S4KRQ0_9HYPO</name>
<feature type="domain" description="F-box" evidence="1">
    <location>
        <begin position="48"/>
        <end position="97"/>
    </location>
</feature>
<dbReference type="SUPFAM" id="SSF81383">
    <property type="entry name" value="F-box domain"/>
    <property type="match status" value="1"/>
</dbReference>
<dbReference type="EMBL" id="PKSG01000779">
    <property type="protein sequence ID" value="POR32862.1"/>
    <property type="molecule type" value="Genomic_DNA"/>
</dbReference>
<gene>
    <name evidence="2" type="ORF">TPAR_06938</name>
</gene>
<dbReference type="STRING" id="94208.A0A2S4KRQ0"/>
<sequence length="257" mass="29073">MIILPRISSVPRLRAPDLCSRQHHQQDSPTTYRPVKLPTAVCRRPAMASLIERLPNELQRMVFSHLDYQSLIHLSRMNRFFQQAIDPQRMAASFDKAQFVMRAAKDFPQHRPSEKGHDYRPGNFECYVCFRAWPHHPESRTRPAKRQAGHAASVLHRLRSRGGPPRAVRLSDYEDGERSLGVQLSAGLVKAGMSEVSQLQRRLPPPAETQASHVGEEVMDIRGFTAHLARATHPMHAGVGRVKAVDVATRKRESCCV</sequence>
<dbReference type="InterPro" id="IPR036047">
    <property type="entry name" value="F-box-like_dom_sf"/>
</dbReference>
<evidence type="ECO:0000259" key="1">
    <source>
        <dbReference type="PROSITE" id="PS50181"/>
    </source>
</evidence>
<dbReference type="PROSITE" id="PS50181">
    <property type="entry name" value="FBOX"/>
    <property type="match status" value="1"/>
</dbReference>
<evidence type="ECO:0000313" key="3">
    <source>
        <dbReference type="Proteomes" id="UP000237481"/>
    </source>
</evidence>
<comment type="caution">
    <text evidence="2">The sequence shown here is derived from an EMBL/GenBank/DDBJ whole genome shotgun (WGS) entry which is preliminary data.</text>
</comment>
<dbReference type="InterPro" id="IPR001810">
    <property type="entry name" value="F-box_dom"/>
</dbReference>